<dbReference type="Gene3D" id="1.10.3730.20">
    <property type="match status" value="1"/>
</dbReference>
<keyword evidence="3 6" id="KW-0812">Transmembrane</keyword>
<organism evidence="8 9">
    <name type="scientific">Gossypium schwendimanii</name>
    <name type="common">Cotton</name>
    <dbReference type="NCBI Taxonomy" id="34291"/>
    <lineage>
        <taxon>Eukaryota</taxon>
        <taxon>Viridiplantae</taxon>
        <taxon>Streptophyta</taxon>
        <taxon>Embryophyta</taxon>
        <taxon>Tracheophyta</taxon>
        <taxon>Spermatophyta</taxon>
        <taxon>Magnoliopsida</taxon>
        <taxon>eudicotyledons</taxon>
        <taxon>Gunneridae</taxon>
        <taxon>Pentapetalae</taxon>
        <taxon>rosids</taxon>
        <taxon>malvids</taxon>
        <taxon>Malvales</taxon>
        <taxon>Malvaceae</taxon>
        <taxon>Malvoideae</taxon>
        <taxon>Gossypium</taxon>
    </lineage>
</organism>
<sequence>MVTTSFFMTNESTDWRLTRSELFAVLYAVNRKPKAMAIWVFLQGIIASALNYGLLTWSNKILGPALVALYNPLQPAASAFLSRVFLGSPIYLGSVLGGFLIIAGLYMVTWASYRERHTAMGMLPHVSRSSEPLVHKDASINKNPYQRGHIFLGPSLSAKPSD</sequence>
<evidence type="ECO:0000256" key="2">
    <source>
        <dbReference type="ARBA" id="ARBA00007635"/>
    </source>
</evidence>
<comment type="caution">
    <text evidence="8">The sequence shown here is derived from an EMBL/GenBank/DDBJ whole genome shotgun (WGS) entry which is preliminary data.</text>
</comment>
<gene>
    <name evidence="8" type="ORF">Goshw_015140</name>
</gene>
<keyword evidence="9" id="KW-1185">Reference proteome</keyword>
<proteinExistence type="inferred from homology"/>
<dbReference type="GO" id="GO:0022857">
    <property type="term" value="F:transmembrane transporter activity"/>
    <property type="evidence" value="ECO:0007669"/>
    <property type="project" value="InterPro"/>
</dbReference>
<dbReference type="PANTHER" id="PTHR31218">
    <property type="entry name" value="WAT1-RELATED PROTEIN"/>
    <property type="match status" value="1"/>
</dbReference>
<dbReference type="OrthoDB" id="1728340at2759"/>
<dbReference type="InterPro" id="IPR030184">
    <property type="entry name" value="WAT1-related"/>
</dbReference>
<comment type="caution">
    <text evidence="6">Lacks conserved residue(s) required for the propagation of feature annotation.</text>
</comment>
<evidence type="ECO:0000256" key="4">
    <source>
        <dbReference type="ARBA" id="ARBA00022989"/>
    </source>
</evidence>
<evidence type="ECO:0000256" key="5">
    <source>
        <dbReference type="ARBA" id="ARBA00023136"/>
    </source>
</evidence>
<evidence type="ECO:0000313" key="8">
    <source>
        <dbReference type="EMBL" id="MBA0853239.1"/>
    </source>
</evidence>
<dbReference type="InterPro" id="IPR037185">
    <property type="entry name" value="EmrE-like"/>
</dbReference>
<dbReference type="GO" id="GO:0016020">
    <property type="term" value="C:membrane"/>
    <property type="evidence" value="ECO:0007669"/>
    <property type="project" value="UniProtKB-SubCell"/>
</dbReference>
<keyword evidence="5 6" id="KW-0472">Membrane</keyword>
<protein>
    <recommendedName>
        <fullName evidence="6">WAT1-related protein</fullName>
    </recommendedName>
</protein>
<dbReference type="EMBL" id="JABFAF010000004">
    <property type="protein sequence ID" value="MBA0853239.1"/>
    <property type="molecule type" value="Genomic_DNA"/>
</dbReference>
<dbReference type="AlphaFoldDB" id="A0A7J9L4C8"/>
<dbReference type="InterPro" id="IPR000620">
    <property type="entry name" value="EamA_dom"/>
</dbReference>
<accession>A0A7J9L4C8</accession>
<evidence type="ECO:0000256" key="1">
    <source>
        <dbReference type="ARBA" id="ARBA00004141"/>
    </source>
</evidence>
<comment type="subcellular location">
    <subcellularLocation>
        <location evidence="1 6">Membrane</location>
        <topology evidence="1 6">Multi-pass membrane protein</topology>
    </subcellularLocation>
</comment>
<evidence type="ECO:0000259" key="7">
    <source>
        <dbReference type="Pfam" id="PF00892"/>
    </source>
</evidence>
<evidence type="ECO:0000256" key="3">
    <source>
        <dbReference type="ARBA" id="ARBA00022692"/>
    </source>
</evidence>
<comment type="similarity">
    <text evidence="2 6">Belongs to the drug/metabolite transporter (DMT) superfamily. Plant drug/metabolite exporter (P-DME) (TC 2.A.7.4) family.</text>
</comment>
<dbReference type="SUPFAM" id="SSF103481">
    <property type="entry name" value="Multidrug resistance efflux transporter EmrE"/>
    <property type="match status" value="1"/>
</dbReference>
<evidence type="ECO:0000256" key="6">
    <source>
        <dbReference type="RuleBase" id="RU363077"/>
    </source>
</evidence>
<dbReference type="Proteomes" id="UP000593576">
    <property type="component" value="Unassembled WGS sequence"/>
</dbReference>
<reference evidence="8 9" key="1">
    <citation type="journal article" date="2019" name="Genome Biol. Evol.">
        <title>Insights into the evolution of the New World diploid cottons (Gossypium, subgenus Houzingenia) based on genome sequencing.</title>
        <authorList>
            <person name="Grover C.E."/>
            <person name="Arick M.A. 2nd"/>
            <person name="Thrash A."/>
            <person name="Conover J.L."/>
            <person name="Sanders W.S."/>
            <person name="Peterson D.G."/>
            <person name="Frelichowski J.E."/>
            <person name="Scheffler J.A."/>
            <person name="Scheffler B.E."/>
            <person name="Wendel J.F."/>
        </authorList>
    </citation>
    <scope>NUCLEOTIDE SEQUENCE [LARGE SCALE GENOMIC DNA]</scope>
    <source>
        <strain evidence="8">1</strain>
        <tissue evidence="8">Leaf</tissue>
    </source>
</reference>
<feature type="transmembrane region" description="Helical" evidence="6">
    <location>
        <begin position="90"/>
        <end position="113"/>
    </location>
</feature>
<name>A0A7J9L4C8_GOSSC</name>
<keyword evidence="4 6" id="KW-1133">Transmembrane helix</keyword>
<feature type="domain" description="EamA" evidence="7">
    <location>
        <begin position="27"/>
        <end position="109"/>
    </location>
</feature>
<dbReference type="Pfam" id="PF00892">
    <property type="entry name" value="EamA"/>
    <property type="match status" value="1"/>
</dbReference>
<feature type="transmembrane region" description="Helical" evidence="6">
    <location>
        <begin position="36"/>
        <end position="55"/>
    </location>
</feature>
<evidence type="ECO:0000313" key="9">
    <source>
        <dbReference type="Proteomes" id="UP000593576"/>
    </source>
</evidence>